<name>A0A1T4QJQ8_9FIRM</name>
<evidence type="ECO:0000256" key="1">
    <source>
        <dbReference type="ARBA" id="ARBA00023002"/>
    </source>
</evidence>
<dbReference type="RefSeq" id="WP_078788197.1">
    <property type="nucleotide sequence ID" value="NZ_FMTO01000021.1"/>
</dbReference>
<evidence type="ECO:0000259" key="2">
    <source>
        <dbReference type="Pfam" id="PF00248"/>
    </source>
</evidence>
<dbReference type="PANTHER" id="PTHR43625:SF5">
    <property type="entry name" value="PYRIDOXAL REDUCTASE, CHLOROPLASTIC"/>
    <property type="match status" value="1"/>
</dbReference>
<feature type="domain" description="NADP-dependent oxidoreductase" evidence="2">
    <location>
        <begin position="14"/>
        <end position="299"/>
    </location>
</feature>
<evidence type="ECO:0000313" key="4">
    <source>
        <dbReference type="Proteomes" id="UP000189857"/>
    </source>
</evidence>
<dbReference type="GO" id="GO:0016491">
    <property type="term" value="F:oxidoreductase activity"/>
    <property type="evidence" value="ECO:0007669"/>
    <property type="project" value="UniProtKB-KW"/>
</dbReference>
<dbReference type="AlphaFoldDB" id="A0A1T4QJQ8"/>
<evidence type="ECO:0000313" key="3">
    <source>
        <dbReference type="EMBL" id="SKA03886.1"/>
    </source>
</evidence>
<accession>A0A1T4QJQ8</accession>
<organism evidence="3 4">
    <name type="scientific">Eubacterium ruminantium</name>
    <dbReference type="NCBI Taxonomy" id="42322"/>
    <lineage>
        <taxon>Bacteria</taxon>
        <taxon>Bacillati</taxon>
        <taxon>Bacillota</taxon>
        <taxon>Clostridia</taxon>
        <taxon>Eubacteriales</taxon>
        <taxon>Eubacteriaceae</taxon>
        <taxon>Eubacterium</taxon>
    </lineage>
</organism>
<keyword evidence="1" id="KW-0560">Oxidoreductase</keyword>
<keyword evidence="4" id="KW-1185">Reference proteome</keyword>
<sequence>MQEQDKKCNDNKEVMIGTWAWGPGYNGSRLIFGKSYDDSMLRDTFEKATKLGFLKWDTAAVYGMGSCEKLLGEFINGREDIFLSTKYFPDKKYKAGAFTKSFEESMERLRLKSADLFWLHAPKNIEKNLSEAVPLMRDGRIKSIGISNVSMEDIKTAEKFLEKNGLKLGAVQNHFSLLRNDQQPIIDYCNSKGIQYYAYMVLEQGALAGRYNAKNHFPTFSMRNLAFPKRKFKKIEGLLSMIRAIADKYGIDQSQVPILWVIAQGAIPIIGITKPVYAERLSAALKLTLADEEVSKLTAEAKKTGIRQQGSWEPQ</sequence>
<dbReference type="Proteomes" id="UP000189857">
    <property type="component" value="Unassembled WGS sequence"/>
</dbReference>
<dbReference type="InterPro" id="IPR036812">
    <property type="entry name" value="NAD(P)_OxRdtase_dom_sf"/>
</dbReference>
<dbReference type="InterPro" id="IPR023210">
    <property type="entry name" value="NADP_OxRdtase_dom"/>
</dbReference>
<dbReference type="InterPro" id="IPR050791">
    <property type="entry name" value="Aldo-Keto_reductase"/>
</dbReference>
<gene>
    <name evidence="3" type="ORF">SAMN02745110_02413</name>
</gene>
<dbReference type="Gene3D" id="3.20.20.100">
    <property type="entry name" value="NADP-dependent oxidoreductase domain"/>
    <property type="match status" value="1"/>
</dbReference>
<dbReference type="PANTHER" id="PTHR43625">
    <property type="entry name" value="AFLATOXIN B1 ALDEHYDE REDUCTASE"/>
    <property type="match status" value="1"/>
</dbReference>
<protein>
    <submittedName>
        <fullName evidence="3">Predicted oxidoreductase</fullName>
    </submittedName>
</protein>
<dbReference type="EMBL" id="FUXA01000021">
    <property type="protein sequence ID" value="SKA03886.1"/>
    <property type="molecule type" value="Genomic_DNA"/>
</dbReference>
<reference evidence="3 4" key="1">
    <citation type="submission" date="2017-02" db="EMBL/GenBank/DDBJ databases">
        <authorList>
            <person name="Peterson S.W."/>
        </authorList>
    </citation>
    <scope>NUCLEOTIDE SEQUENCE [LARGE SCALE GENOMIC DNA]</scope>
    <source>
        <strain evidence="3 4">ATCC 17233</strain>
    </source>
</reference>
<dbReference type="Pfam" id="PF00248">
    <property type="entry name" value="Aldo_ket_red"/>
    <property type="match status" value="1"/>
</dbReference>
<dbReference type="SUPFAM" id="SSF51430">
    <property type="entry name" value="NAD(P)-linked oxidoreductase"/>
    <property type="match status" value="1"/>
</dbReference>
<proteinExistence type="predicted"/>
<dbReference type="GO" id="GO:0005737">
    <property type="term" value="C:cytoplasm"/>
    <property type="evidence" value="ECO:0007669"/>
    <property type="project" value="TreeGrafter"/>
</dbReference>
<dbReference type="OrthoDB" id="9773828at2"/>